<organism evidence="2 3">
    <name type="scientific">Reticulomyxa filosa</name>
    <dbReference type="NCBI Taxonomy" id="46433"/>
    <lineage>
        <taxon>Eukaryota</taxon>
        <taxon>Sar</taxon>
        <taxon>Rhizaria</taxon>
        <taxon>Retaria</taxon>
        <taxon>Foraminifera</taxon>
        <taxon>Monothalamids</taxon>
        <taxon>Reticulomyxidae</taxon>
        <taxon>Reticulomyxa</taxon>
    </lineage>
</organism>
<feature type="compositionally biased region" description="Polar residues" evidence="1">
    <location>
        <begin position="377"/>
        <end position="386"/>
    </location>
</feature>
<proteinExistence type="predicted"/>
<keyword evidence="3" id="KW-1185">Reference proteome</keyword>
<feature type="non-terminal residue" evidence="2">
    <location>
        <position position="1"/>
    </location>
</feature>
<reference evidence="2 3" key="1">
    <citation type="journal article" date="2013" name="Curr. Biol.">
        <title>The Genome of the Foraminiferan Reticulomyxa filosa.</title>
        <authorList>
            <person name="Glockner G."/>
            <person name="Hulsmann N."/>
            <person name="Schleicher M."/>
            <person name="Noegel A.A."/>
            <person name="Eichinger L."/>
            <person name="Gallinger C."/>
            <person name="Pawlowski J."/>
            <person name="Sierra R."/>
            <person name="Euteneuer U."/>
            <person name="Pillet L."/>
            <person name="Moustafa A."/>
            <person name="Platzer M."/>
            <person name="Groth M."/>
            <person name="Szafranski K."/>
            <person name="Schliwa M."/>
        </authorList>
    </citation>
    <scope>NUCLEOTIDE SEQUENCE [LARGE SCALE GENOMIC DNA]</scope>
</reference>
<feature type="region of interest" description="Disordered" evidence="1">
    <location>
        <begin position="152"/>
        <end position="173"/>
    </location>
</feature>
<evidence type="ECO:0000256" key="1">
    <source>
        <dbReference type="SAM" id="MobiDB-lite"/>
    </source>
</evidence>
<dbReference type="AlphaFoldDB" id="X6M0E8"/>
<protein>
    <submittedName>
        <fullName evidence="2">Poly E-rich protein</fullName>
    </submittedName>
</protein>
<feature type="region of interest" description="Disordered" evidence="1">
    <location>
        <begin position="369"/>
        <end position="392"/>
    </location>
</feature>
<accession>X6M0E8</accession>
<evidence type="ECO:0000313" key="3">
    <source>
        <dbReference type="Proteomes" id="UP000023152"/>
    </source>
</evidence>
<sequence length="478" mass="55701">FIYIYIFFFCSCFHLVTAARLLLLNVSNIGILKSPLQVSKDQLRRSLIKDQLKSGMQQRRDANGLGLIEETDAEDRAIGIENNEDDVENPRENLEEEKEENFMFPKESVTHIGTEELKKRTSDLRMRTNVTTRRNRDELEQRGLLPRNYLEKLYGGESPTQETDAKKQEKRKARKSLLIHLKQRPSLNEIQQRGFANPLYWKHENPEDAQQERQAQIAETEKQLNSFLSQRSKPEDVVYRGILTDTDYFFEDKEAVEAAKKRSMQNKKNNIQEHLSLKRQVQKSNLSETPTQNGVETPSNDNDNDGMFFEKLKQIASQHHRFSSAVGDLKTQLPGADERAQIVAEVMLEHVEGVYPEIKLCRDPNCNDPRHNHSTNDTEQALQTENTAEKRRRSSILIEQTLRNRESVHELGQKGFIKNAHIARRLQPAATDLENRIENRMAKQQMESLGLVRRPSLVMCCLLYIKQHHIYMYMYMYM</sequence>
<evidence type="ECO:0000313" key="2">
    <source>
        <dbReference type="EMBL" id="ETO07086.1"/>
    </source>
</evidence>
<name>X6M0E8_RETFI</name>
<comment type="caution">
    <text evidence="2">The sequence shown here is derived from an EMBL/GenBank/DDBJ whole genome shotgun (WGS) entry which is preliminary data.</text>
</comment>
<feature type="region of interest" description="Disordered" evidence="1">
    <location>
        <begin position="260"/>
        <end position="306"/>
    </location>
</feature>
<dbReference type="EMBL" id="ASPP01026520">
    <property type="protein sequence ID" value="ETO07086.1"/>
    <property type="molecule type" value="Genomic_DNA"/>
</dbReference>
<dbReference type="Proteomes" id="UP000023152">
    <property type="component" value="Unassembled WGS sequence"/>
</dbReference>
<gene>
    <name evidence="2" type="ORF">RFI_30307</name>
</gene>
<feature type="compositionally biased region" description="Polar residues" evidence="1">
    <location>
        <begin position="282"/>
        <end position="301"/>
    </location>
</feature>